<evidence type="ECO:0000256" key="2">
    <source>
        <dbReference type="ARBA" id="ARBA00022801"/>
    </source>
</evidence>
<comment type="caution">
    <text evidence="6">The sequence shown here is derived from an EMBL/GenBank/DDBJ whole genome shotgun (WGS) entry which is preliminary data.</text>
</comment>
<dbReference type="SUPFAM" id="SSF53328">
    <property type="entry name" value="Formyltransferase"/>
    <property type="match status" value="1"/>
</dbReference>
<dbReference type="PROSITE" id="PS51671">
    <property type="entry name" value="ACT"/>
    <property type="match status" value="1"/>
</dbReference>
<dbReference type="InterPro" id="IPR036477">
    <property type="entry name" value="Formyl_transf_N_sf"/>
</dbReference>
<dbReference type="PATRIC" id="fig|1462.6.peg.1485"/>
<evidence type="ECO:0000256" key="4">
    <source>
        <dbReference type="NCBIfam" id="TIGR00655"/>
    </source>
</evidence>
<comment type="pathway">
    <text evidence="3">Purine metabolism; IMP biosynthesis via de novo pathway; formate from 10-formyl-5,6,7,8-tetrahydrofolate: step 1/1.</text>
</comment>
<evidence type="ECO:0000313" key="7">
    <source>
        <dbReference type="Proteomes" id="UP000032522"/>
    </source>
</evidence>
<dbReference type="GO" id="GO:0006189">
    <property type="term" value="P:'de novo' IMP biosynthetic process"/>
    <property type="evidence" value="ECO:0007669"/>
    <property type="project" value="UniProtKB-UniRule"/>
</dbReference>
<dbReference type="InterPro" id="IPR004810">
    <property type="entry name" value="PurU"/>
</dbReference>
<dbReference type="Gene3D" id="3.40.50.170">
    <property type="entry name" value="Formyl transferase, N-terminal domain"/>
    <property type="match status" value="1"/>
</dbReference>
<dbReference type="PRINTS" id="PR01575">
    <property type="entry name" value="FFH4HYDRLASE"/>
</dbReference>
<dbReference type="SUPFAM" id="SSF55021">
    <property type="entry name" value="ACT-like"/>
    <property type="match status" value="1"/>
</dbReference>
<dbReference type="Pfam" id="PF00551">
    <property type="entry name" value="Formyl_trans_N"/>
    <property type="match status" value="1"/>
</dbReference>
<dbReference type="GO" id="GO:0008864">
    <property type="term" value="F:formyltetrahydrofolate deformylase activity"/>
    <property type="evidence" value="ECO:0007669"/>
    <property type="project" value="UniProtKB-UniRule"/>
</dbReference>
<dbReference type="GO" id="GO:0006730">
    <property type="term" value="P:one-carbon metabolic process"/>
    <property type="evidence" value="ECO:0007669"/>
    <property type="project" value="UniProtKB-KW"/>
</dbReference>
<dbReference type="EC" id="3.5.1.10" evidence="3 4"/>
<proteinExistence type="inferred from homology"/>
<evidence type="ECO:0000256" key="3">
    <source>
        <dbReference type="HAMAP-Rule" id="MF_01927"/>
    </source>
</evidence>
<reference evidence="6 7" key="1">
    <citation type="submission" date="2015-01" db="EMBL/GenBank/DDBJ databases">
        <authorList>
            <person name="Filippidou S."/>
            <person name="Jeanneret N."/>
            <person name="Russel-Delif L."/>
            <person name="Junier T."/>
            <person name="Wunderlin T."/>
            <person name="Molina V."/>
            <person name="Johnson S.L."/>
            <person name="Davenport K.W."/>
            <person name="Chain P.S."/>
            <person name="Dorador C."/>
            <person name="Junier P."/>
        </authorList>
    </citation>
    <scope>NUCLEOTIDE SEQUENCE [LARGE SCALE GENOMIC DNA]</scope>
    <source>
        <strain evidence="6 7">Et7/4</strain>
    </source>
</reference>
<comment type="similarity">
    <text evidence="3">Belongs to the PurU family.</text>
</comment>
<organism evidence="6 7">
    <name type="scientific">Geobacillus kaustophilus</name>
    <dbReference type="NCBI Taxonomy" id="1462"/>
    <lineage>
        <taxon>Bacteria</taxon>
        <taxon>Bacillati</taxon>
        <taxon>Bacillota</taxon>
        <taxon>Bacilli</taxon>
        <taxon>Bacillales</taxon>
        <taxon>Anoxybacillaceae</taxon>
        <taxon>Geobacillus</taxon>
        <taxon>Geobacillus thermoleovorans group</taxon>
    </lineage>
</organism>
<feature type="active site" evidence="3">
    <location>
        <position position="244"/>
    </location>
</feature>
<dbReference type="Gene3D" id="3.30.70.260">
    <property type="match status" value="1"/>
</dbReference>
<dbReference type="UniPathway" id="UPA00074">
    <property type="reaction ID" value="UER00170"/>
</dbReference>
<dbReference type="InterPro" id="IPR045865">
    <property type="entry name" value="ACT-like_dom_sf"/>
</dbReference>
<dbReference type="InterPro" id="IPR002912">
    <property type="entry name" value="ACT_dom"/>
</dbReference>
<sequence length="300" mass="34668">MTTFRQHRWQSFLQGYEQRARLLISCPDRPGIVAAVTSFLYEQGANIVESSQYSTDPEGGTFFLRLEFDCPDIAKRKEAIEAAFAPIAEEFRMDWKLRLHNDIRRIAIFVSKAEHCLLELLWQWQAGELIADIALVVSNHPDLRETVESFGIPYVHIPVTKETKADAEAEQIRLLRDYRIDTIVLARYMQILSPAFVAEFPGRIINIHHSFLPAFIGARPYERAYERGVKLIGATSHYVTDDLDEGPIIEQDVARVDHRHHPDDLKRIGRLIEKTVLARALRWHLEDRVIIHGNKTIVFY</sequence>
<evidence type="ECO:0000256" key="1">
    <source>
        <dbReference type="ARBA" id="ARBA00022563"/>
    </source>
</evidence>
<dbReference type="PANTHER" id="PTHR42706">
    <property type="entry name" value="FORMYLTETRAHYDROFOLATE DEFORMYLASE"/>
    <property type="match status" value="1"/>
</dbReference>
<keyword evidence="2 3" id="KW-0378">Hydrolase</keyword>
<dbReference type="InterPro" id="IPR002376">
    <property type="entry name" value="Formyl_transf_N"/>
</dbReference>
<dbReference type="OrthoDB" id="9806170at2"/>
<dbReference type="InterPro" id="IPR041729">
    <property type="entry name" value="Formyl-FH4-Hydrolase_C"/>
</dbReference>
<accession>A0A0D8BT08</accession>
<name>A0A0D8BT08_GEOKU</name>
<evidence type="ECO:0000313" key="6">
    <source>
        <dbReference type="EMBL" id="KJE26532.1"/>
    </source>
</evidence>
<feature type="domain" description="ACT" evidence="5">
    <location>
        <begin position="21"/>
        <end position="102"/>
    </location>
</feature>
<dbReference type="InterPro" id="IPR044074">
    <property type="entry name" value="PurU_ACT"/>
</dbReference>
<evidence type="ECO:0000259" key="5">
    <source>
        <dbReference type="PROSITE" id="PS51671"/>
    </source>
</evidence>
<keyword evidence="3" id="KW-0658">Purine biosynthesis</keyword>
<dbReference type="NCBIfam" id="TIGR00655">
    <property type="entry name" value="PurU"/>
    <property type="match status" value="1"/>
</dbReference>
<gene>
    <name evidence="3 6" type="primary">purU</name>
    <name evidence="6" type="ORF">LG52_1290</name>
</gene>
<dbReference type="CDD" id="cd04875">
    <property type="entry name" value="ACT_F4HF-DF"/>
    <property type="match status" value="1"/>
</dbReference>
<protein>
    <recommendedName>
        <fullName evidence="3 4">Formyltetrahydrofolate deformylase</fullName>
        <ecNumber evidence="3 4">3.5.1.10</ecNumber>
    </recommendedName>
    <alternativeName>
        <fullName evidence="3">Formyl-FH(4) hydrolase</fullName>
    </alternativeName>
</protein>
<dbReference type="Proteomes" id="UP000032522">
    <property type="component" value="Unassembled WGS sequence"/>
</dbReference>
<dbReference type="Pfam" id="PF01842">
    <property type="entry name" value="ACT"/>
    <property type="match status" value="1"/>
</dbReference>
<dbReference type="NCBIfam" id="NF004684">
    <property type="entry name" value="PRK06027.1"/>
    <property type="match status" value="1"/>
</dbReference>
<dbReference type="RefSeq" id="WP_044731353.1">
    <property type="nucleotide sequence ID" value="NZ_JYBP01000003.1"/>
</dbReference>
<dbReference type="PIRSF" id="PIRSF036480">
    <property type="entry name" value="FormyFH4_hydr"/>
    <property type="match status" value="1"/>
</dbReference>
<dbReference type="CDD" id="cd08648">
    <property type="entry name" value="FMT_core_Formyl-FH4-Hydrolase_C"/>
    <property type="match status" value="1"/>
</dbReference>
<keyword evidence="1 3" id="KW-0554">One-carbon metabolism</keyword>
<dbReference type="AlphaFoldDB" id="A0A0D8BT08"/>
<dbReference type="EMBL" id="JYBP01000003">
    <property type="protein sequence ID" value="KJE26532.1"/>
    <property type="molecule type" value="Genomic_DNA"/>
</dbReference>
<dbReference type="HAMAP" id="MF_01927">
    <property type="entry name" value="PurU"/>
    <property type="match status" value="1"/>
</dbReference>
<comment type="catalytic activity">
    <reaction evidence="3">
        <text>(6R)-10-formyltetrahydrofolate + H2O = (6S)-5,6,7,8-tetrahydrofolate + formate + H(+)</text>
        <dbReference type="Rhea" id="RHEA:19833"/>
        <dbReference type="ChEBI" id="CHEBI:15377"/>
        <dbReference type="ChEBI" id="CHEBI:15378"/>
        <dbReference type="ChEBI" id="CHEBI:15740"/>
        <dbReference type="ChEBI" id="CHEBI:57453"/>
        <dbReference type="ChEBI" id="CHEBI:195366"/>
        <dbReference type="EC" id="3.5.1.10"/>
    </reaction>
</comment>
<comment type="function">
    <text evidence="3">Catalyzes the hydrolysis of 10-formyltetrahydrofolate (formyl-FH4) to formate and tetrahydrofolate (FH4).</text>
</comment>
<dbReference type="PANTHER" id="PTHR42706:SF1">
    <property type="entry name" value="FORMYLTETRAHYDROFOLATE DEFORMYLASE 2, MITOCHONDRIAL"/>
    <property type="match status" value="1"/>
</dbReference>